<organism evidence="1">
    <name type="scientific">hydrothermal vent metagenome</name>
    <dbReference type="NCBI Taxonomy" id="652676"/>
    <lineage>
        <taxon>unclassified sequences</taxon>
        <taxon>metagenomes</taxon>
        <taxon>ecological metagenomes</taxon>
    </lineage>
</organism>
<evidence type="ECO:0000313" key="1">
    <source>
        <dbReference type="EMBL" id="VAW68812.1"/>
    </source>
</evidence>
<sequence>LQEKVASNGMSFFPQWQDDGNLYIGFTKEHITDRLNIHIQLRDDATHPVGKNINPVRGTYYSAKGWKPLDKRRILSDTTGNLRHSGIITLKLPQDMSCHPDISPQNHYWINISSSYNLSHYSSILSLGFDALSLHSVNDESKLSVSLAGISSSWRALTQIPGVKAYTQSQLAFDSKDGEKKPQSMVRCYERLRHKNRAITPWDYERLVLEAFPQLHLVKCFPATKFKQLAPAPGHVLMVVVPRVQSDAGLYTNGHLVNAAVVQEIADFLKALMPAVVKLDVRNPVYEKIQLRCAVTFSTKHNPGQLLRQLNRVISDYLSPWSESGDAASFDWSIHIKDIESILLDLPYVEDISRLSLIKVIRVEDKPKKYTLGDSAKRDNSTQRPQEVVTSAFAWSLPLPFIQHHIEVINEAFIKNREPQSVGINSLRIGNTFVIQPKQSEPVQ</sequence>
<reference evidence="1" key="1">
    <citation type="submission" date="2018-06" db="EMBL/GenBank/DDBJ databases">
        <authorList>
            <person name="Zhirakovskaya E."/>
        </authorList>
    </citation>
    <scope>NUCLEOTIDE SEQUENCE</scope>
</reference>
<accession>A0A3B0Y0B9</accession>
<gene>
    <name evidence="1" type="ORF">MNBD_GAMMA10-1451</name>
</gene>
<feature type="non-terminal residue" evidence="1">
    <location>
        <position position="444"/>
    </location>
</feature>
<proteinExistence type="predicted"/>
<feature type="non-terminal residue" evidence="1">
    <location>
        <position position="1"/>
    </location>
</feature>
<dbReference type="EMBL" id="UOFJ01000370">
    <property type="protein sequence ID" value="VAW68812.1"/>
    <property type="molecule type" value="Genomic_DNA"/>
</dbReference>
<name>A0A3B0Y0B9_9ZZZZ</name>
<dbReference type="AlphaFoldDB" id="A0A3B0Y0B9"/>
<protein>
    <submittedName>
        <fullName evidence="1">Uncharacterized protein</fullName>
    </submittedName>
</protein>